<protein>
    <submittedName>
        <fullName evidence="2">Uncharacterized protein</fullName>
    </submittedName>
</protein>
<feature type="transmembrane region" description="Helical" evidence="1">
    <location>
        <begin position="127"/>
        <end position="152"/>
    </location>
</feature>
<accession>A0AAD4MHR2</accession>
<keyword evidence="3" id="KW-1185">Reference proteome</keyword>
<evidence type="ECO:0000313" key="2">
    <source>
        <dbReference type="EMBL" id="KAI1695520.1"/>
    </source>
</evidence>
<evidence type="ECO:0000256" key="1">
    <source>
        <dbReference type="SAM" id="Phobius"/>
    </source>
</evidence>
<comment type="caution">
    <text evidence="2">The sequence shown here is derived from an EMBL/GenBank/DDBJ whole genome shotgun (WGS) entry which is preliminary data.</text>
</comment>
<gene>
    <name evidence="2" type="ORF">DdX_19537</name>
</gene>
<dbReference type="Proteomes" id="UP001201812">
    <property type="component" value="Unassembled WGS sequence"/>
</dbReference>
<name>A0AAD4MHR2_9BILA</name>
<keyword evidence="1" id="KW-1133">Transmembrane helix</keyword>
<evidence type="ECO:0000313" key="3">
    <source>
        <dbReference type="Proteomes" id="UP001201812"/>
    </source>
</evidence>
<keyword evidence="1" id="KW-0812">Transmembrane</keyword>
<feature type="transmembrane region" description="Helical" evidence="1">
    <location>
        <begin position="164"/>
        <end position="187"/>
    </location>
</feature>
<keyword evidence="1" id="KW-0472">Membrane</keyword>
<reference evidence="2" key="1">
    <citation type="submission" date="2022-01" db="EMBL/GenBank/DDBJ databases">
        <title>Genome Sequence Resource for Two Populations of Ditylenchus destructor, the Migratory Endoparasitic Phytonematode.</title>
        <authorList>
            <person name="Zhang H."/>
            <person name="Lin R."/>
            <person name="Xie B."/>
        </authorList>
    </citation>
    <scope>NUCLEOTIDE SEQUENCE</scope>
    <source>
        <strain evidence="2">BazhouSP</strain>
    </source>
</reference>
<sequence length="191" mass="22842">MNGMSKMEHFPQHSLDSEVGPLVRKSDVWSPLGCDTKIDVFKFLRPYDIRKFCVYVNKSWAFFCVDYQSYIPHPRSVPERTVDQRICFEENQAFAQRIIDENEIAEKIYRRDAERQKRQRRRDACRLPFLSCLTFSPMLVTWFCIVYLTVRIRNQSEDDPTDDLLALCPFMVLDFVLTYHYVIYLYYDDGD</sequence>
<proteinExistence type="predicted"/>
<organism evidence="2 3">
    <name type="scientific">Ditylenchus destructor</name>
    <dbReference type="NCBI Taxonomy" id="166010"/>
    <lineage>
        <taxon>Eukaryota</taxon>
        <taxon>Metazoa</taxon>
        <taxon>Ecdysozoa</taxon>
        <taxon>Nematoda</taxon>
        <taxon>Chromadorea</taxon>
        <taxon>Rhabditida</taxon>
        <taxon>Tylenchina</taxon>
        <taxon>Tylenchomorpha</taxon>
        <taxon>Sphaerularioidea</taxon>
        <taxon>Anguinidae</taxon>
        <taxon>Anguininae</taxon>
        <taxon>Ditylenchus</taxon>
    </lineage>
</organism>
<dbReference type="EMBL" id="JAKKPZ010000396">
    <property type="protein sequence ID" value="KAI1695520.1"/>
    <property type="molecule type" value="Genomic_DNA"/>
</dbReference>
<dbReference type="AlphaFoldDB" id="A0AAD4MHR2"/>